<comment type="caution">
    <text evidence="2">The sequence shown here is derived from an EMBL/GenBank/DDBJ whole genome shotgun (WGS) entry which is preliminary data.</text>
</comment>
<dbReference type="SUPFAM" id="SSF49777">
    <property type="entry name" value="PEBP-like"/>
    <property type="match status" value="1"/>
</dbReference>
<dbReference type="OrthoDB" id="5231984at2759"/>
<dbReference type="Gene3D" id="3.90.280.10">
    <property type="entry name" value="PEBP-like"/>
    <property type="match status" value="1"/>
</dbReference>
<dbReference type="Proteomes" id="UP000193144">
    <property type="component" value="Unassembled WGS sequence"/>
</dbReference>
<feature type="compositionally biased region" description="Polar residues" evidence="1">
    <location>
        <begin position="244"/>
        <end position="268"/>
    </location>
</feature>
<dbReference type="InterPro" id="IPR036610">
    <property type="entry name" value="PEBP-like_sf"/>
</dbReference>
<organism evidence="2 3">
    <name type="scientific">Clohesyomyces aquaticus</name>
    <dbReference type="NCBI Taxonomy" id="1231657"/>
    <lineage>
        <taxon>Eukaryota</taxon>
        <taxon>Fungi</taxon>
        <taxon>Dikarya</taxon>
        <taxon>Ascomycota</taxon>
        <taxon>Pezizomycotina</taxon>
        <taxon>Dothideomycetes</taxon>
        <taxon>Pleosporomycetidae</taxon>
        <taxon>Pleosporales</taxon>
        <taxon>Lindgomycetaceae</taxon>
        <taxon>Clohesyomyces</taxon>
    </lineage>
</organism>
<accession>A0A1Y2A8I9</accession>
<evidence type="ECO:0008006" key="4">
    <source>
        <dbReference type="Google" id="ProtNLM"/>
    </source>
</evidence>
<sequence>MLHKYLQHAVSAAAVVSLANAKPSKIVPQDLQVGFAESGVDVQVSFTNNAADGFSDGTTFAKNDVTKAPTFAYGDSSGIVGSALYTIILLDTTCDNARTLHFAQANFKYDFDITNLVSGDKALLDYKAPGAFKETGDDRKYSFLMYDNPQEQGQAQANITSLKLPDEGKTFDVKKFQDDNGFIDPVAGVGMVVKLGGTSNCGGNQNNGGASGSSAAASASAPASSSSAAASSNAPAKTSAAVSRGSTAAASRVPTSPASAQDSSTPTSGAGDAPSATNGDSAQTTDIIVASSAAQGPPASTVQVTSVAPGATGSLTGSGTPAIQTGSDASTVSITTARCVVLAAAIGFGILLMG</sequence>
<reference evidence="2 3" key="1">
    <citation type="submission" date="2016-07" db="EMBL/GenBank/DDBJ databases">
        <title>Pervasive Adenine N6-methylation of Active Genes in Fungi.</title>
        <authorList>
            <consortium name="DOE Joint Genome Institute"/>
            <person name="Mondo S.J."/>
            <person name="Dannebaum R.O."/>
            <person name="Kuo R.C."/>
            <person name="Labutti K."/>
            <person name="Haridas S."/>
            <person name="Kuo A."/>
            <person name="Salamov A."/>
            <person name="Ahrendt S.R."/>
            <person name="Lipzen A."/>
            <person name="Sullivan W."/>
            <person name="Andreopoulos W.B."/>
            <person name="Clum A."/>
            <person name="Lindquist E."/>
            <person name="Daum C."/>
            <person name="Ramamoorthy G.K."/>
            <person name="Gryganskyi A."/>
            <person name="Culley D."/>
            <person name="Magnuson J.K."/>
            <person name="James T.Y."/>
            <person name="O'Malley M.A."/>
            <person name="Stajich J.E."/>
            <person name="Spatafora J.W."/>
            <person name="Visel A."/>
            <person name="Grigoriev I.V."/>
        </authorList>
    </citation>
    <scope>NUCLEOTIDE SEQUENCE [LARGE SCALE GENOMIC DNA]</scope>
    <source>
        <strain evidence="2 3">CBS 115471</strain>
    </source>
</reference>
<evidence type="ECO:0000313" key="3">
    <source>
        <dbReference type="Proteomes" id="UP000193144"/>
    </source>
</evidence>
<protein>
    <recommendedName>
        <fullName evidence="4">Phosphatidylethanolamine-binding protein</fullName>
    </recommendedName>
</protein>
<dbReference type="AlphaFoldDB" id="A0A1Y2A8I9"/>
<proteinExistence type="predicted"/>
<dbReference type="CDD" id="cd00866">
    <property type="entry name" value="PEBP_euk"/>
    <property type="match status" value="1"/>
</dbReference>
<evidence type="ECO:0000313" key="2">
    <source>
        <dbReference type="EMBL" id="ORY18852.1"/>
    </source>
</evidence>
<dbReference type="EMBL" id="MCFA01000005">
    <property type="protein sequence ID" value="ORY18852.1"/>
    <property type="molecule type" value="Genomic_DNA"/>
</dbReference>
<gene>
    <name evidence="2" type="ORF">BCR34DRAFT_472896</name>
</gene>
<keyword evidence="3" id="KW-1185">Reference proteome</keyword>
<evidence type="ECO:0000256" key="1">
    <source>
        <dbReference type="SAM" id="MobiDB-lite"/>
    </source>
</evidence>
<name>A0A1Y2A8I9_9PLEO</name>
<feature type="region of interest" description="Disordered" evidence="1">
    <location>
        <begin position="243"/>
        <end position="281"/>
    </location>
</feature>
<dbReference type="STRING" id="1231657.A0A1Y2A8I9"/>
<dbReference type="InterPro" id="IPR035810">
    <property type="entry name" value="PEBP_euk"/>
</dbReference>